<protein>
    <submittedName>
        <fullName evidence="2">Uncharacterized protein</fullName>
    </submittedName>
</protein>
<proteinExistence type="predicted"/>
<organism evidence="2 3">
    <name type="scientific">Beauveria bassiana D1-5</name>
    <dbReference type="NCBI Taxonomy" id="1245745"/>
    <lineage>
        <taxon>Eukaryota</taxon>
        <taxon>Fungi</taxon>
        <taxon>Dikarya</taxon>
        <taxon>Ascomycota</taxon>
        <taxon>Pezizomycotina</taxon>
        <taxon>Sordariomycetes</taxon>
        <taxon>Hypocreomycetidae</taxon>
        <taxon>Hypocreales</taxon>
        <taxon>Cordycipitaceae</taxon>
        <taxon>Beauveria</taxon>
    </lineage>
</organism>
<feature type="compositionally biased region" description="Polar residues" evidence="1">
    <location>
        <begin position="67"/>
        <end position="78"/>
    </location>
</feature>
<comment type="caution">
    <text evidence="2">The sequence shown here is derived from an EMBL/GenBank/DDBJ whole genome shotgun (WGS) entry which is preliminary data.</text>
</comment>
<gene>
    <name evidence="2" type="ORF">BBAD15_g8095</name>
</gene>
<dbReference type="HOGENOM" id="CLU_1992200_0_0_1"/>
<evidence type="ECO:0000313" key="2">
    <source>
        <dbReference type="EMBL" id="KGQ06585.1"/>
    </source>
</evidence>
<accession>A0A0A2VKC5</accession>
<feature type="region of interest" description="Disordered" evidence="1">
    <location>
        <begin position="67"/>
        <end position="110"/>
    </location>
</feature>
<dbReference type="Proteomes" id="UP000030106">
    <property type="component" value="Unassembled WGS sequence"/>
</dbReference>
<sequence length="125" mass="13671">MPLYTCPGCKKPISESQPLDHCLQCAAMNDRQCARHQTRAVSVSEGSTEALVECTTIITVILRRSSQQYGSANTTPHSPGSPPTYEDVFSCEAETHPGGNRPQQEIHATPRRGTTITIPIHIKRS</sequence>
<evidence type="ECO:0000313" key="3">
    <source>
        <dbReference type="Proteomes" id="UP000030106"/>
    </source>
</evidence>
<dbReference type="AlphaFoldDB" id="A0A0A2VKC5"/>
<dbReference type="EMBL" id="ANFO01000796">
    <property type="protein sequence ID" value="KGQ06585.1"/>
    <property type="molecule type" value="Genomic_DNA"/>
</dbReference>
<dbReference type="OrthoDB" id="4868636at2759"/>
<name>A0A0A2VKC5_BEABA</name>
<reference evidence="2 3" key="1">
    <citation type="submission" date="2012-10" db="EMBL/GenBank/DDBJ databases">
        <title>Genome sequencing and analysis of entomopathogenic fungi Beauveria bassiana D1-5.</title>
        <authorList>
            <person name="Li Q."/>
            <person name="Wang L."/>
            <person name="Zhang Z."/>
            <person name="Wang Q."/>
            <person name="Ren J."/>
            <person name="Wang M."/>
            <person name="Xu W."/>
            <person name="Wang J."/>
            <person name="Lu Y."/>
            <person name="Du Q."/>
            <person name="Sun Z."/>
        </authorList>
    </citation>
    <scope>NUCLEOTIDE SEQUENCE [LARGE SCALE GENOMIC DNA]</scope>
    <source>
        <strain evidence="2 3">D1-5</strain>
    </source>
</reference>
<evidence type="ECO:0000256" key="1">
    <source>
        <dbReference type="SAM" id="MobiDB-lite"/>
    </source>
</evidence>